<accession>A0A2Z7BKS5</accession>
<gene>
    <name evidence="1" type="ORF">F511_04194</name>
</gene>
<protein>
    <submittedName>
        <fullName evidence="1">Uncharacterized protein</fullName>
    </submittedName>
</protein>
<organism evidence="1 2">
    <name type="scientific">Dorcoceras hygrometricum</name>
    <dbReference type="NCBI Taxonomy" id="472368"/>
    <lineage>
        <taxon>Eukaryota</taxon>
        <taxon>Viridiplantae</taxon>
        <taxon>Streptophyta</taxon>
        <taxon>Embryophyta</taxon>
        <taxon>Tracheophyta</taxon>
        <taxon>Spermatophyta</taxon>
        <taxon>Magnoliopsida</taxon>
        <taxon>eudicotyledons</taxon>
        <taxon>Gunneridae</taxon>
        <taxon>Pentapetalae</taxon>
        <taxon>asterids</taxon>
        <taxon>lamiids</taxon>
        <taxon>Lamiales</taxon>
        <taxon>Gesneriaceae</taxon>
        <taxon>Didymocarpoideae</taxon>
        <taxon>Trichosporeae</taxon>
        <taxon>Loxocarpinae</taxon>
        <taxon>Dorcoceras</taxon>
    </lineage>
</organism>
<name>A0A2Z7BKS5_9LAMI</name>
<evidence type="ECO:0000313" key="1">
    <source>
        <dbReference type="EMBL" id="KZV33969.1"/>
    </source>
</evidence>
<keyword evidence="2" id="KW-1185">Reference proteome</keyword>
<proteinExistence type="predicted"/>
<sequence length="95" mass="10679">MLKVNKACKTLNDKGHKVQLFQNFTTATTLCPTDRITQEALYTERDIEQEVMCVHKSRAKTKQSARHNTIKRAVHSQEFVHSGGSWCTSCAGAQV</sequence>
<reference evidence="1 2" key="1">
    <citation type="journal article" date="2015" name="Proc. Natl. Acad. Sci. U.S.A.">
        <title>The resurrection genome of Boea hygrometrica: A blueprint for survival of dehydration.</title>
        <authorList>
            <person name="Xiao L."/>
            <person name="Yang G."/>
            <person name="Zhang L."/>
            <person name="Yang X."/>
            <person name="Zhao S."/>
            <person name="Ji Z."/>
            <person name="Zhou Q."/>
            <person name="Hu M."/>
            <person name="Wang Y."/>
            <person name="Chen M."/>
            <person name="Xu Y."/>
            <person name="Jin H."/>
            <person name="Xiao X."/>
            <person name="Hu G."/>
            <person name="Bao F."/>
            <person name="Hu Y."/>
            <person name="Wan P."/>
            <person name="Li L."/>
            <person name="Deng X."/>
            <person name="Kuang T."/>
            <person name="Xiang C."/>
            <person name="Zhu J.K."/>
            <person name="Oliver M.J."/>
            <person name="He Y."/>
        </authorList>
    </citation>
    <scope>NUCLEOTIDE SEQUENCE [LARGE SCALE GENOMIC DNA]</scope>
    <source>
        <strain evidence="2">cv. XS01</strain>
    </source>
</reference>
<dbReference type="Proteomes" id="UP000250235">
    <property type="component" value="Unassembled WGS sequence"/>
</dbReference>
<dbReference type="AlphaFoldDB" id="A0A2Z7BKS5"/>
<evidence type="ECO:0000313" key="2">
    <source>
        <dbReference type="Proteomes" id="UP000250235"/>
    </source>
</evidence>
<dbReference type="EMBL" id="KV005645">
    <property type="protein sequence ID" value="KZV33969.1"/>
    <property type="molecule type" value="Genomic_DNA"/>
</dbReference>